<dbReference type="OrthoDB" id="3266475at2759"/>
<evidence type="ECO:0000313" key="5">
    <source>
        <dbReference type="Proteomes" id="UP000184267"/>
    </source>
</evidence>
<evidence type="ECO:0000313" key="4">
    <source>
        <dbReference type="EMBL" id="OJT08994.1"/>
    </source>
</evidence>
<keyword evidence="2" id="KW-0472">Membrane</keyword>
<keyword evidence="2" id="KW-0812">Transmembrane</keyword>
<organism evidence="4 5">
    <name type="scientific">Trametes pubescens</name>
    <name type="common">White-rot fungus</name>
    <dbReference type="NCBI Taxonomy" id="154538"/>
    <lineage>
        <taxon>Eukaryota</taxon>
        <taxon>Fungi</taxon>
        <taxon>Dikarya</taxon>
        <taxon>Basidiomycota</taxon>
        <taxon>Agaricomycotina</taxon>
        <taxon>Agaricomycetes</taxon>
        <taxon>Polyporales</taxon>
        <taxon>Polyporaceae</taxon>
        <taxon>Trametes</taxon>
    </lineage>
</organism>
<evidence type="ECO:0000256" key="1">
    <source>
        <dbReference type="SAM" id="MobiDB-lite"/>
    </source>
</evidence>
<dbReference type="AlphaFoldDB" id="A0A1M2VN13"/>
<reference evidence="4 5" key="1">
    <citation type="submission" date="2016-10" db="EMBL/GenBank/DDBJ databases">
        <title>Genome sequence of the basidiomycete white-rot fungus Trametes pubescens.</title>
        <authorList>
            <person name="Makela M.R."/>
            <person name="Granchi Z."/>
            <person name="Peng M."/>
            <person name="De Vries R.P."/>
            <person name="Grigoriev I."/>
            <person name="Riley R."/>
            <person name="Hilden K."/>
        </authorList>
    </citation>
    <scope>NUCLEOTIDE SEQUENCE [LARGE SCALE GENOMIC DNA]</scope>
    <source>
        <strain evidence="4 5">FBCC735</strain>
    </source>
</reference>
<feature type="region of interest" description="Disordered" evidence="1">
    <location>
        <begin position="230"/>
        <end position="340"/>
    </location>
</feature>
<keyword evidence="3" id="KW-0732">Signal</keyword>
<gene>
    <name evidence="4" type="ORF">TRAPUB_128</name>
</gene>
<evidence type="ECO:0000256" key="3">
    <source>
        <dbReference type="SAM" id="SignalP"/>
    </source>
</evidence>
<feature type="transmembrane region" description="Helical" evidence="2">
    <location>
        <begin position="162"/>
        <end position="183"/>
    </location>
</feature>
<keyword evidence="5" id="KW-1185">Reference proteome</keyword>
<proteinExistence type="predicted"/>
<evidence type="ECO:0000256" key="2">
    <source>
        <dbReference type="SAM" id="Phobius"/>
    </source>
</evidence>
<accession>A0A1M2VN13</accession>
<dbReference type="Proteomes" id="UP000184267">
    <property type="component" value="Unassembled WGS sequence"/>
</dbReference>
<comment type="caution">
    <text evidence="4">The sequence shown here is derived from an EMBL/GenBank/DDBJ whole genome shotgun (WGS) entry which is preliminary data.</text>
</comment>
<keyword evidence="2" id="KW-1133">Transmembrane helix</keyword>
<dbReference type="OMA" id="GTSEWKI"/>
<sequence>MRLPLVLCTAALLNTVFAAALLDTPISAAGQARGLDGFFDGLQDQTQTVTAAHDHTQVGPDAIPTATPSTPGDANLKSLLGLSSSATDTATAKSKSKETNAIPTGTAYSIIGSLPPIHTPSTAYSAMTPTTSTSPTNAASPTAAAVASTESAASSGTSEWKIIGVAVIAFTTVAGILLLSVFFDHWWRFVRGLVCRNKGNTDEELVPDWEKAEWDMRCGQDRQRYPSFSSLPSAAKVQPPPPAAPGPFRNSYAESGTSAGLASYHQEARRNRTPSGVGLGLGRVGSTRSQRSQRSPSIGGAAGRSPFSKHKKAAYEGAPQNPFDDIHSPTPEDVYGGVVH</sequence>
<feature type="chain" id="PRO_5009890632" evidence="3">
    <location>
        <begin position="19"/>
        <end position="340"/>
    </location>
</feature>
<feature type="signal peptide" evidence="3">
    <location>
        <begin position="1"/>
        <end position="18"/>
    </location>
</feature>
<protein>
    <submittedName>
        <fullName evidence="4">Uncharacterized protein</fullName>
    </submittedName>
</protein>
<feature type="compositionally biased region" description="Low complexity" evidence="1">
    <location>
        <begin position="284"/>
        <end position="299"/>
    </location>
</feature>
<name>A0A1M2VN13_TRAPU</name>
<dbReference type="EMBL" id="MNAD01000991">
    <property type="protein sequence ID" value="OJT08994.1"/>
    <property type="molecule type" value="Genomic_DNA"/>
</dbReference>